<gene>
    <name evidence="1" type="ORF">PECUL_23A031534</name>
</gene>
<dbReference type="Proteomes" id="UP001295444">
    <property type="component" value="Chromosome 06"/>
</dbReference>
<feature type="non-terminal residue" evidence="1">
    <location>
        <position position="1"/>
    </location>
</feature>
<dbReference type="EMBL" id="OW240917">
    <property type="protein sequence ID" value="CAH2302322.1"/>
    <property type="molecule type" value="Genomic_DNA"/>
</dbReference>
<organism evidence="1 2">
    <name type="scientific">Pelobates cultripes</name>
    <name type="common">Western spadefoot toad</name>
    <dbReference type="NCBI Taxonomy" id="61616"/>
    <lineage>
        <taxon>Eukaryota</taxon>
        <taxon>Metazoa</taxon>
        <taxon>Chordata</taxon>
        <taxon>Craniata</taxon>
        <taxon>Vertebrata</taxon>
        <taxon>Euteleostomi</taxon>
        <taxon>Amphibia</taxon>
        <taxon>Batrachia</taxon>
        <taxon>Anura</taxon>
        <taxon>Pelobatoidea</taxon>
        <taxon>Pelobatidae</taxon>
        <taxon>Pelobates</taxon>
    </lineage>
</organism>
<keyword evidence="2" id="KW-1185">Reference proteome</keyword>
<accession>A0AAD1WCF2</accession>
<reference evidence="1" key="1">
    <citation type="submission" date="2022-03" db="EMBL/GenBank/DDBJ databases">
        <authorList>
            <person name="Alioto T."/>
            <person name="Alioto T."/>
            <person name="Gomez Garrido J."/>
        </authorList>
    </citation>
    <scope>NUCLEOTIDE SEQUENCE</scope>
</reference>
<protein>
    <submittedName>
        <fullName evidence="1">Uncharacterized protein</fullName>
    </submittedName>
</protein>
<proteinExistence type="predicted"/>
<evidence type="ECO:0000313" key="2">
    <source>
        <dbReference type="Proteomes" id="UP001295444"/>
    </source>
</evidence>
<dbReference type="AlphaFoldDB" id="A0AAD1WCF2"/>
<sequence length="102" mass="10705">KALIPVPIATVKGTLKISLTVGYTDSFGFSYLGLQVDGNGNLDVQVLGGVKISAAGTCTLYVEILKTVTSKLLTPAQSCVDKIKDNPYYQGYCTAGPLTCDV</sequence>
<name>A0AAD1WCF2_PELCU</name>
<evidence type="ECO:0000313" key="1">
    <source>
        <dbReference type="EMBL" id="CAH2302322.1"/>
    </source>
</evidence>